<evidence type="ECO:0000256" key="1">
    <source>
        <dbReference type="SAM" id="MobiDB-lite"/>
    </source>
</evidence>
<dbReference type="AlphaFoldDB" id="A0A212ELA4"/>
<evidence type="ECO:0000256" key="2">
    <source>
        <dbReference type="SAM" id="SignalP"/>
    </source>
</evidence>
<organism evidence="3 4">
    <name type="scientific">Danaus plexippus plexippus</name>
    <dbReference type="NCBI Taxonomy" id="278856"/>
    <lineage>
        <taxon>Eukaryota</taxon>
        <taxon>Metazoa</taxon>
        <taxon>Ecdysozoa</taxon>
        <taxon>Arthropoda</taxon>
        <taxon>Hexapoda</taxon>
        <taxon>Insecta</taxon>
        <taxon>Pterygota</taxon>
        <taxon>Neoptera</taxon>
        <taxon>Endopterygota</taxon>
        <taxon>Lepidoptera</taxon>
        <taxon>Glossata</taxon>
        <taxon>Ditrysia</taxon>
        <taxon>Papilionoidea</taxon>
        <taxon>Nymphalidae</taxon>
        <taxon>Danainae</taxon>
        <taxon>Danaini</taxon>
        <taxon>Danaina</taxon>
        <taxon>Danaus</taxon>
        <taxon>Danaus</taxon>
    </lineage>
</organism>
<accession>A0A212ELA4</accession>
<protein>
    <submittedName>
        <fullName evidence="3">Uncharacterized protein</fullName>
    </submittedName>
</protein>
<evidence type="ECO:0000313" key="3">
    <source>
        <dbReference type="EMBL" id="OWR42265.1"/>
    </source>
</evidence>
<feature type="signal peptide" evidence="2">
    <location>
        <begin position="1"/>
        <end position="15"/>
    </location>
</feature>
<sequence>MKVFAFLFVVASVSAKGSGPYLPSGWKPEGPAFYLPTEVVKPVASKPISDLILDLSEASGSVALQEYGLPAVSQNVEQKPSDIPSQELTGSEAASSNSLSEYGPPVLSEILNQGLPDAVTEQNFYVELDLANPEATSAVSVDQDVVKESVEQTTAANIELSADEEKEVTVSENAGAEDGVSVYSESLGNVVSEGNVESTELPALSEVTEHLDLPEPSTQTPASVGQEVTEAVLEAEPVVLNIPDIIGSLENGVVSQQVEVSASLNEGNSYVAESGSLEQVPEGFLEYGPPGFTEYGPPQGELVGSLNSLQAVDSNAVRRRRFSPKFRFSKKH</sequence>
<dbReference type="OrthoDB" id="7394351at2759"/>
<feature type="region of interest" description="Disordered" evidence="1">
    <location>
        <begin position="75"/>
        <end position="101"/>
    </location>
</feature>
<dbReference type="eggNOG" id="ENOG502TC0N">
    <property type="taxonomic scope" value="Eukaryota"/>
</dbReference>
<dbReference type="EMBL" id="AGBW02014096">
    <property type="protein sequence ID" value="OWR42265.1"/>
    <property type="molecule type" value="Genomic_DNA"/>
</dbReference>
<gene>
    <name evidence="3" type="ORF">KGM_201645</name>
</gene>
<comment type="caution">
    <text evidence="3">The sequence shown here is derived from an EMBL/GenBank/DDBJ whole genome shotgun (WGS) entry which is preliminary data.</text>
</comment>
<evidence type="ECO:0000313" key="4">
    <source>
        <dbReference type="Proteomes" id="UP000007151"/>
    </source>
</evidence>
<feature type="chain" id="PRO_5043478529" evidence="2">
    <location>
        <begin position="16"/>
        <end position="332"/>
    </location>
</feature>
<dbReference type="Proteomes" id="UP000007151">
    <property type="component" value="Unassembled WGS sequence"/>
</dbReference>
<keyword evidence="2" id="KW-0732">Signal</keyword>
<feature type="compositionally biased region" description="Polar residues" evidence="1">
    <location>
        <begin position="75"/>
        <end position="100"/>
    </location>
</feature>
<dbReference type="KEGG" id="dpl:KGM_201645"/>
<keyword evidence="4" id="KW-1185">Reference proteome</keyword>
<reference evidence="3 4" key="1">
    <citation type="journal article" date="2011" name="Cell">
        <title>The monarch butterfly genome yields insights into long-distance migration.</title>
        <authorList>
            <person name="Zhan S."/>
            <person name="Merlin C."/>
            <person name="Boore J.L."/>
            <person name="Reppert S.M."/>
        </authorList>
    </citation>
    <scope>NUCLEOTIDE SEQUENCE [LARGE SCALE GENOMIC DNA]</scope>
    <source>
        <strain evidence="3">F-2</strain>
    </source>
</reference>
<name>A0A212ELA4_DANPL</name>
<proteinExistence type="predicted"/>